<dbReference type="RefSeq" id="WP_272086841.1">
    <property type="nucleotide sequence ID" value="NZ_JAQNDL010000001.1"/>
</dbReference>
<keyword evidence="6" id="KW-1185">Reference proteome</keyword>
<protein>
    <submittedName>
        <fullName evidence="5">Zinc finger MYND domain-containing protein</fullName>
    </submittedName>
</protein>
<dbReference type="PANTHER" id="PTHR28069">
    <property type="entry name" value="GH20023P"/>
    <property type="match status" value="1"/>
</dbReference>
<evidence type="ECO:0000313" key="5">
    <source>
        <dbReference type="EMBL" id="MDC0718363.1"/>
    </source>
</evidence>
<dbReference type="Pfam" id="PF01753">
    <property type="entry name" value="zf-MYND"/>
    <property type="match status" value="1"/>
</dbReference>
<dbReference type="EMBL" id="JAQNDL010000001">
    <property type="protein sequence ID" value="MDC0718363.1"/>
    <property type="molecule type" value="Genomic_DNA"/>
</dbReference>
<comment type="caution">
    <text evidence="5">The sequence shown here is derived from an EMBL/GenBank/DDBJ whole genome shotgun (WGS) entry which is preliminary data.</text>
</comment>
<evidence type="ECO:0000256" key="1">
    <source>
        <dbReference type="ARBA" id="ARBA00022723"/>
    </source>
</evidence>
<evidence type="ECO:0000259" key="4">
    <source>
        <dbReference type="PROSITE" id="PS01360"/>
    </source>
</evidence>
<organism evidence="5 6">
    <name type="scientific">Nannocystis bainbridge</name>
    <dbReference type="NCBI Taxonomy" id="2995303"/>
    <lineage>
        <taxon>Bacteria</taxon>
        <taxon>Pseudomonadati</taxon>
        <taxon>Myxococcota</taxon>
        <taxon>Polyangia</taxon>
        <taxon>Nannocystales</taxon>
        <taxon>Nannocystaceae</taxon>
        <taxon>Nannocystis</taxon>
    </lineage>
</organism>
<proteinExistence type="predicted"/>
<dbReference type="PROSITE" id="PS01360">
    <property type="entry name" value="ZF_MYND_1"/>
    <property type="match status" value="1"/>
</dbReference>
<dbReference type="Pfam" id="PF20179">
    <property type="entry name" value="MSS51_C"/>
    <property type="match status" value="1"/>
</dbReference>
<evidence type="ECO:0000256" key="2">
    <source>
        <dbReference type="ARBA" id="ARBA00022771"/>
    </source>
</evidence>
<gene>
    <name evidence="5" type="ORF">POL25_15755</name>
</gene>
<keyword evidence="1" id="KW-0479">Metal-binding</keyword>
<evidence type="ECO:0000313" key="6">
    <source>
        <dbReference type="Proteomes" id="UP001221686"/>
    </source>
</evidence>
<accession>A0ABT5DYY9</accession>
<name>A0ABT5DYY9_9BACT</name>
<evidence type="ECO:0000256" key="3">
    <source>
        <dbReference type="ARBA" id="ARBA00022833"/>
    </source>
</evidence>
<sequence length="319" mass="34693">MPPRLDYSRQCAELEKIARLEPRPAAPSDPAAGLAAPSPAATCLVCDAGPARPCDRCGGVAYCGDEHRRLDLRWHAPVCPALRAIADDLAFFAAHARPWLEARLLARAGRTAALPTSWDAWLGPDLAPVERRCLSDLATRPLTLAHLLGLLSEHVPKDISNPTAIHVIAAAQRERDVSPALWRELERLHPDRRFAITLIGPELAPGDLGPGVRAVTALYRRDLWPALGRPDLVIGYDCGLLLYPTWKPTMHDLRGSGVPFALTSYRAWEAAGEARLLRAIGAEPLLAPTPNPFASLSARRSSTLANDLAHDNAFMSAWR</sequence>
<dbReference type="InterPro" id="IPR002893">
    <property type="entry name" value="Znf_MYND"/>
</dbReference>
<dbReference type="SUPFAM" id="SSF144232">
    <property type="entry name" value="HIT/MYND zinc finger-like"/>
    <property type="match status" value="1"/>
</dbReference>
<dbReference type="Proteomes" id="UP001221686">
    <property type="component" value="Unassembled WGS sequence"/>
</dbReference>
<keyword evidence="3" id="KW-0862">Zinc</keyword>
<dbReference type="Gene3D" id="6.10.140.2220">
    <property type="match status" value="1"/>
</dbReference>
<dbReference type="InterPro" id="IPR046824">
    <property type="entry name" value="Mss51-like_C"/>
</dbReference>
<keyword evidence="2" id="KW-0863">Zinc-finger</keyword>
<reference evidence="5 6" key="1">
    <citation type="submission" date="2022-11" db="EMBL/GenBank/DDBJ databases">
        <title>Minimal conservation of predation-associated metabolite biosynthetic gene clusters underscores biosynthetic potential of Myxococcota including descriptions for ten novel species: Archangium lansinium sp. nov., Myxococcus landrumus sp. nov., Nannocystis bai.</title>
        <authorList>
            <person name="Ahearne A."/>
            <person name="Stevens C."/>
            <person name="Dowd S."/>
        </authorList>
    </citation>
    <scope>NUCLEOTIDE SEQUENCE [LARGE SCALE GENOMIC DNA]</scope>
    <source>
        <strain evidence="5 6">BB15-2</strain>
    </source>
</reference>
<feature type="domain" description="MYND-type" evidence="4">
    <location>
        <begin position="43"/>
        <end position="79"/>
    </location>
</feature>